<dbReference type="Proteomes" id="UP000789572">
    <property type="component" value="Unassembled WGS sequence"/>
</dbReference>
<dbReference type="GO" id="GO:0016272">
    <property type="term" value="C:prefoldin complex"/>
    <property type="evidence" value="ECO:0007669"/>
    <property type="project" value="InterPro"/>
</dbReference>
<protein>
    <submittedName>
        <fullName evidence="3">9435_t:CDS:1</fullName>
    </submittedName>
</protein>
<dbReference type="AlphaFoldDB" id="A0A9N9F522"/>
<dbReference type="Pfam" id="PF01920">
    <property type="entry name" value="Prefoldin_2"/>
    <property type="match status" value="1"/>
</dbReference>
<dbReference type="InterPro" id="IPR009053">
    <property type="entry name" value="Prefoldin"/>
</dbReference>
<organism evidence="3 4">
    <name type="scientific">Paraglomus occultum</name>
    <dbReference type="NCBI Taxonomy" id="144539"/>
    <lineage>
        <taxon>Eukaryota</taxon>
        <taxon>Fungi</taxon>
        <taxon>Fungi incertae sedis</taxon>
        <taxon>Mucoromycota</taxon>
        <taxon>Glomeromycotina</taxon>
        <taxon>Glomeromycetes</taxon>
        <taxon>Paraglomerales</taxon>
        <taxon>Paraglomeraceae</taxon>
        <taxon>Paraglomus</taxon>
    </lineage>
</organism>
<dbReference type="PANTHER" id="PTHR20903:SF0">
    <property type="entry name" value="PREFOLDIN SUBUNIT 1"/>
    <property type="match status" value="1"/>
</dbReference>
<dbReference type="SUPFAM" id="SSF46579">
    <property type="entry name" value="Prefoldin"/>
    <property type="match status" value="1"/>
</dbReference>
<accession>A0A9N9F522</accession>
<name>A0A9N9F522_9GLOM</name>
<evidence type="ECO:0000313" key="4">
    <source>
        <dbReference type="Proteomes" id="UP000789572"/>
    </source>
</evidence>
<evidence type="ECO:0000313" key="3">
    <source>
        <dbReference type="EMBL" id="CAG8511118.1"/>
    </source>
</evidence>
<keyword evidence="4" id="KW-1185">Reference proteome</keyword>
<proteinExistence type="inferred from homology"/>
<dbReference type="OrthoDB" id="2015447at2759"/>
<evidence type="ECO:0000256" key="1">
    <source>
        <dbReference type="ARBA" id="ARBA00008045"/>
    </source>
</evidence>
<dbReference type="EMBL" id="CAJVPJ010000319">
    <property type="protein sequence ID" value="CAG8511118.1"/>
    <property type="molecule type" value="Genomic_DNA"/>
</dbReference>
<reference evidence="3" key="1">
    <citation type="submission" date="2021-06" db="EMBL/GenBank/DDBJ databases">
        <authorList>
            <person name="Kallberg Y."/>
            <person name="Tangrot J."/>
            <person name="Rosling A."/>
        </authorList>
    </citation>
    <scope>NUCLEOTIDE SEQUENCE</scope>
    <source>
        <strain evidence="3">IA702</strain>
    </source>
</reference>
<dbReference type="GO" id="GO:0005737">
    <property type="term" value="C:cytoplasm"/>
    <property type="evidence" value="ECO:0007669"/>
    <property type="project" value="TreeGrafter"/>
</dbReference>
<comment type="caution">
    <text evidence="3">The sequence shown here is derived from an EMBL/GenBank/DDBJ whole genome shotgun (WGS) entry which is preliminary data.</text>
</comment>
<dbReference type="PANTHER" id="PTHR20903">
    <property type="entry name" value="PREFOLDIN SUBUNIT 1-RELATED"/>
    <property type="match status" value="1"/>
</dbReference>
<keyword evidence="2" id="KW-0143">Chaperone</keyword>
<sequence length="77" mass="8885">MTELTKKELSTLDSNVITYKSVGKAFFRADLPLLMNDMDKQVEKVTSEIEVLDKKKKYLERHINEAQTGLKEVLGRQ</sequence>
<dbReference type="Gene3D" id="1.10.287.370">
    <property type="match status" value="1"/>
</dbReference>
<dbReference type="InterPro" id="IPR002777">
    <property type="entry name" value="PFD_beta-like"/>
</dbReference>
<comment type="similarity">
    <text evidence="1">Belongs to the prefoldin subunit beta family.</text>
</comment>
<dbReference type="GO" id="GO:0044183">
    <property type="term" value="F:protein folding chaperone"/>
    <property type="evidence" value="ECO:0007669"/>
    <property type="project" value="TreeGrafter"/>
</dbReference>
<gene>
    <name evidence="3" type="ORF">POCULU_LOCUS3076</name>
</gene>
<dbReference type="GO" id="GO:0051082">
    <property type="term" value="F:unfolded protein binding"/>
    <property type="evidence" value="ECO:0007669"/>
    <property type="project" value="InterPro"/>
</dbReference>
<evidence type="ECO:0000256" key="2">
    <source>
        <dbReference type="ARBA" id="ARBA00023186"/>
    </source>
</evidence>